<evidence type="ECO:0008006" key="4">
    <source>
        <dbReference type="Google" id="ProtNLM"/>
    </source>
</evidence>
<feature type="signal peptide" evidence="1">
    <location>
        <begin position="1"/>
        <end position="20"/>
    </location>
</feature>
<gene>
    <name evidence="2" type="ORF">GX523_06415</name>
</gene>
<organism evidence="2 3">
    <name type="scientific">Desulfitobacterium dehalogenans</name>
    <dbReference type="NCBI Taxonomy" id="36854"/>
    <lineage>
        <taxon>Bacteria</taxon>
        <taxon>Bacillati</taxon>
        <taxon>Bacillota</taxon>
        <taxon>Clostridia</taxon>
        <taxon>Eubacteriales</taxon>
        <taxon>Desulfitobacteriaceae</taxon>
        <taxon>Desulfitobacterium</taxon>
    </lineage>
</organism>
<dbReference type="PROSITE" id="PS51257">
    <property type="entry name" value="PROKAR_LIPOPROTEIN"/>
    <property type="match status" value="1"/>
</dbReference>
<dbReference type="AlphaFoldDB" id="A0A7C7D511"/>
<evidence type="ECO:0000256" key="1">
    <source>
        <dbReference type="SAM" id="SignalP"/>
    </source>
</evidence>
<proteinExistence type="predicted"/>
<keyword evidence="1" id="KW-0732">Signal</keyword>
<sequence length="217" mass="24300">MRKFLSVLLLLVFCMGLLTGCGGTSSTSGSMEITNGYDTSRTKFKEYFLLYSSDFINSFNKAISQKGYQPLAPLKNSSDTHIMYSDNGETWSILVDSIGEENSVYDIDSNAAGRVTEIKLSLFSDSEERAKKNGDFIYELINLFNPGMQEEICKELYVFDKAPEGTDSLRRVICGNVLYSFLYDEGNEKYSSSSFIIMPAEIEYNPEQKPAAVKPTT</sequence>
<dbReference type="Proteomes" id="UP000553059">
    <property type="component" value="Unassembled WGS sequence"/>
</dbReference>
<name>A0A7C7D511_9FIRM</name>
<protein>
    <recommendedName>
        <fullName evidence="4">Lipoprotein</fullName>
    </recommendedName>
</protein>
<comment type="caution">
    <text evidence="2">The sequence shown here is derived from an EMBL/GenBank/DDBJ whole genome shotgun (WGS) entry which is preliminary data.</text>
</comment>
<dbReference type="EMBL" id="DUTF01000145">
    <property type="protein sequence ID" value="HHY26374.1"/>
    <property type="molecule type" value="Genomic_DNA"/>
</dbReference>
<reference evidence="2 3" key="1">
    <citation type="journal article" date="2020" name="Biotechnol. Biofuels">
        <title>New insights from the biogas microbiome by comprehensive genome-resolved metagenomics of nearly 1600 species originating from multiple anaerobic digesters.</title>
        <authorList>
            <person name="Campanaro S."/>
            <person name="Treu L."/>
            <person name="Rodriguez-R L.M."/>
            <person name="Kovalovszki A."/>
            <person name="Ziels R.M."/>
            <person name="Maus I."/>
            <person name="Zhu X."/>
            <person name="Kougias P.G."/>
            <person name="Basile A."/>
            <person name="Luo G."/>
            <person name="Schluter A."/>
            <person name="Konstantinidis K.T."/>
            <person name="Angelidaki I."/>
        </authorList>
    </citation>
    <scope>NUCLEOTIDE SEQUENCE [LARGE SCALE GENOMIC DNA]</scope>
    <source>
        <strain evidence="2">AS05jafATM_4</strain>
    </source>
</reference>
<evidence type="ECO:0000313" key="2">
    <source>
        <dbReference type="EMBL" id="HHY26374.1"/>
    </source>
</evidence>
<evidence type="ECO:0000313" key="3">
    <source>
        <dbReference type="Proteomes" id="UP000553059"/>
    </source>
</evidence>
<accession>A0A7C7D511</accession>
<feature type="chain" id="PRO_5038371778" description="Lipoprotein" evidence="1">
    <location>
        <begin position="21"/>
        <end position="217"/>
    </location>
</feature>